<evidence type="ECO:0000256" key="2">
    <source>
        <dbReference type="ARBA" id="ARBA00023065"/>
    </source>
</evidence>
<dbReference type="OrthoDB" id="1735853at2759"/>
<organism evidence="3 4">
    <name type="scientific">Ancylostoma duodenale</name>
    <dbReference type="NCBI Taxonomy" id="51022"/>
    <lineage>
        <taxon>Eukaryota</taxon>
        <taxon>Metazoa</taxon>
        <taxon>Ecdysozoa</taxon>
        <taxon>Nematoda</taxon>
        <taxon>Chromadorea</taxon>
        <taxon>Rhabditida</taxon>
        <taxon>Rhabditina</taxon>
        <taxon>Rhabditomorpha</taxon>
        <taxon>Strongyloidea</taxon>
        <taxon>Ancylostomatidae</taxon>
        <taxon>Ancylostomatinae</taxon>
        <taxon>Ancylostoma</taxon>
    </lineage>
</organism>
<evidence type="ECO:0000313" key="3">
    <source>
        <dbReference type="EMBL" id="KIH64561.1"/>
    </source>
</evidence>
<dbReference type="SUPFAM" id="SSF52540">
    <property type="entry name" value="P-loop containing nucleoside triphosphate hydrolases"/>
    <property type="match status" value="1"/>
</dbReference>
<keyword evidence="2" id="KW-0406">Ion transport</keyword>
<dbReference type="InterPro" id="IPR027417">
    <property type="entry name" value="P-loop_NTPase"/>
</dbReference>
<name>A0A0C2H586_9BILA</name>
<accession>A0A0C2H586</accession>
<proteinExistence type="predicted"/>
<sequence length="96" mass="10744">MDVLDTICEFTGDVLRLPVSEDMLGRTFNGTGKPIDKGPHICAEDFLDVEGMVVNPYLRVHPRRIIETGISTIDVMSTIARGQVIHSWVVYNVLCR</sequence>
<keyword evidence="4" id="KW-1185">Reference proteome</keyword>
<dbReference type="PANTHER" id="PTHR43389">
    <property type="entry name" value="V-TYPE PROTON ATPASE SUBUNIT B"/>
    <property type="match status" value="1"/>
</dbReference>
<dbReference type="GO" id="GO:0046961">
    <property type="term" value="F:proton-transporting ATPase activity, rotational mechanism"/>
    <property type="evidence" value="ECO:0007669"/>
    <property type="project" value="TreeGrafter"/>
</dbReference>
<reference evidence="3 4" key="1">
    <citation type="submission" date="2013-12" db="EMBL/GenBank/DDBJ databases">
        <title>Draft genome of the parsitic nematode Ancylostoma duodenale.</title>
        <authorList>
            <person name="Mitreva M."/>
        </authorList>
    </citation>
    <scope>NUCLEOTIDE SEQUENCE [LARGE SCALE GENOMIC DNA]</scope>
    <source>
        <strain evidence="3 4">Zhejiang</strain>
    </source>
</reference>
<dbReference type="Gene3D" id="3.40.50.12240">
    <property type="match status" value="1"/>
</dbReference>
<dbReference type="Proteomes" id="UP000054047">
    <property type="component" value="Unassembled WGS sequence"/>
</dbReference>
<evidence type="ECO:0000313" key="4">
    <source>
        <dbReference type="Proteomes" id="UP000054047"/>
    </source>
</evidence>
<dbReference type="PANTHER" id="PTHR43389:SF4">
    <property type="entry name" value="V-TYPE PROTON ATPASE SUBUNIT B"/>
    <property type="match status" value="1"/>
</dbReference>
<gene>
    <name evidence="3" type="ORF">ANCDUO_05129</name>
</gene>
<protein>
    <submittedName>
        <fullName evidence="3">Uncharacterized protein</fullName>
    </submittedName>
</protein>
<dbReference type="GO" id="GO:0007035">
    <property type="term" value="P:vacuolar acidification"/>
    <property type="evidence" value="ECO:0007669"/>
    <property type="project" value="TreeGrafter"/>
</dbReference>
<dbReference type="InterPro" id="IPR022879">
    <property type="entry name" value="V-ATPase_su_B/beta"/>
</dbReference>
<keyword evidence="1" id="KW-0813">Transport</keyword>
<dbReference type="AlphaFoldDB" id="A0A0C2H586"/>
<evidence type="ECO:0000256" key="1">
    <source>
        <dbReference type="ARBA" id="ARBA00022448"/>
    </source>
</evidence>
<dbReference type="EMBL" id="KN727995">
    <property type="protein sequence ID" value="KIH64561.1"/>
    <property type="molecule type" value="Genomic_DNA"/>
</dbReference>